<reference evidence="2 3" key="1">
    <citation type="submission" date="2018-10" db="EMBL/GenBank/DDBJ databases">
        <title>A high-quality apple genome assembly.</title>
        <authorList>
            <person name="Hu J."/>
        </authorList>
    </citation>
    <scope>NUCLEOTIDE SEQUENCE [LARGE SCALE GENOMIC DNA]</scope>
    <source>
        <strain evidence="3">cv. HFTH1</strain>
        <tissue evidence="2">Young leaf</tissue>
    </source>
</reference>
<feature type="compositionally biased region" description="Polar residues" evidence="1">
    <location>
        <begin position="19"/>
        <end position="28"/>
    </location>
</feature>
<name>A0A498HRI4_MALDO</name>
<dbReference type="EMBL" id="RDQH01000341">
    <property type="protein sequence ID" value="RXH74066.1"/>
    <property type="molecule type" value="Genomic_DNA"/>
</dbReference>
<dbReference type="AlphaFoldDB" id="A0A498HRI4"/>
<evidence type="ECO:0000256" key="1">
    <source>
        <dbReference type="SAM" id="MobiDB-lite"/>
    </source>
</evidence>
<proteinExistence type="predicted"/>
<comment type="caution">
    <text evidence="2">The sequence shown here is derived from an EMBL/GenBank/DDBJ whole genome shotgun (WGS) entry which is preliminary data.</text>
</comment>
<gene>
    <name evidence="2" type="ORF">DVH24_021246</name>
</gene>
<keyword evidence="3" id="KW-1185">Reference proteome</keyword>
<sequence>MNFFKSIFFDDPLPSNNLHSIAQNNGVDPNQDWERDHSPRPNYSTGAWSFEGLICNDNYRRDLKEFESELKKETAVIWEVASYAIKDLLDSLEVSVSMAHDKRLSSSGVVKMEEER</sequence>
<dbReference type="Proteomes" id="UP000290289">
    <property type="component" value="Chromosome 15"/>
</dbReference>
<organism evidence="2 3">
    <name type="scientific">Malus domestica</name>
    <name type="common">Apple</name>
    <name type="synonym">Pyrus malus</name>
    <dbReference type="NCBI Taxonomy" id="3750"/>
    <lineage>
        <taxon>Eukaryota</taxon>
        <taxon>Viridiplantae</taxon>
        <taxon>Streptophyta</taxon>
        <taxon>Embryophyta</taxon>
        <taxon>Tracheophyta</taxon>
        <taxon>Spermatophyta</taxon>
        <taxon>Magnoliopsida</taxon>
        <taxon>eudicotyledons</taxon>
        <taxon>Gunneridae</taxon>
        <taxon>Pentapetalae</taxon>
        <taxon>rosids</taxon>
        <taxon>fabids</taxon>
        <taxon>Rosales</taxon>
        <taxon>Rosaceae</taxon>
        <taxon>Amygdaloideae</taxon>
        <taxon>Maleae</taxon>
        <taxon>Malus</taxon>
    </lineage>
</organism>
<feature type="region of interest" description="Disordered" evidence="1">
    <location>
        <begin position="19"/>
        <end position="39"/>
    </location>
</feature>
<evidence type="ECO:0000313" key="3">
    <source>
        <dbReference type="Proteomes" id="UP000290289"/>
    </source>
</evidence>
<protein>
    <submittedName>
        <fullName evidence="2">Uncharacterized protein</fullName>
    </submittedName>
</protein>
<accession>A0A498HRI4</accession>
<evidence type="ECO:0000313" key="2">
    <source>
        <dbReference type="EMBL" id="RXH74066.1"/>
    </source>
</evidence>